<evidence type="ECO:0000256" key="5">
    <source>
        <dbReference type="SAM" id="Phobius"/>
    </source>
</evidence>
<dbReference type="GO" id="GO:0005840">
    <property type="term" value="C:ribosome"/>
    <property type="evidence" value="ECO:0007669"/>
    <property type="project" value="UniProtKB-KW"/>
</dbReference>
<keyword evidence="5" id="KW-1133">Transmembrane helix</keyword>
<dbReference type="Gene3D" id="1.10.10.1410">
    <property type="match status" value="1"/>
</dbReference>
<gene>
    <name evidence="6" type="ORF">CTI12_AA044640</name>
</gene>
<comment type="caution">
    <text evidence="6">The sequence shown here is derived from an EMBL/GenBank/DDBJ whole genome shotgun (WGS) entry which is preliminary data.</text>
</comment>
<dbReference type="OrthoDB" id="1722456at2759"/>
<comment type="subunit">
    <text evidence="2">P1 and P2 exist as dimers at the large ribosomal subunit.</text>
</comment>
<dbReference type="Proteomes" id="UP000245207">
    <property type="component" value="Unassembled WGS sequence"/>
</dbReference>
<keyword evidence="4" id="KW-0687">Ribonucleoprotein</keyword>
<proteinExistence type="inferred from homology"/>
<keyword evidence="5" id="KW-0812">Transmembrane</keyword>
<evidence type="ECO:0000256" key="3">
    <source>
        <dbReference type="ARBA" id="ARBA00022980"/>
    </source>
</evidence>
<protein>
    <submittedName>
        <fullName evidence="6">Ribosomal protein L12 family</fullName>
    </submittedName>
</protein>
<feature type="transmembrane region" description="Helical" evidence="5">
    <location>
        <begin position="26"/>
        <end position="46"/>
    </location>
</feature>
<dbReference type="InterPro" id="IPR038716">
    <property type="entry name" value="P1/P2_N_sf"/>
</dbReference>
<keyword evidence="3 6" id="KW-0689">Ribosomal protein</keyword>
<evidence type="ECO:0000256" key="1">
    <source>
        <dbReference type="ARBA" id="ARBA00005436"/>
    </source>
</evidence>
<accession>A0A2U1QD48</accession>
<name>A0A2U1QD48_ARTAN</name>
<dbReference type="GO" id="GO:1990904">
    <property type="term" value="C:ribonucleoprotein complex"/>
    <property type="evidence" value="ECO:0007669"/>
    <property type="project" value="UniProtKB-KW"/>
</dbReference>
<dbReference type="AlphaFoldDB" id="A0A2U1QD48"/>
<keyword evidence="7" id="KW-1185">Reference proteome</keyword>
<evidence type="ECO:0000256" key="4">
    <source>
        <dbReference type="ARBA" id="ARBA00023274"/>
    </source>
</evidence>
<comment type="similarity">
    <text evidence="1">Belongs to the eukaryotic ribosomal protein P1/P2 family.</text>
</comment>
<organism evidence="6 7">
    <name type="scientific">Artemisia annua</name>
    <name type="common">Sweet wormwood</name>
    <dbReference type="NCBI Taxonomy" id="35608"/>
    <lineage>
        <taxon>Eukaryota</taxon>
        <taxon>Viridiplantae</taxon>
        <taxon>Streptophyta</taxon>
        <taxon>Embryophyta</taxon>
        <taxon>Tracheophyta</taxon>
        <taxon>Spermatophyta</taxon>
        <taxon>Magnoliopsida</taxon>
        <taxon>eudicotyledons</taxon>
        <taxon>Gunneridae</taxon>
        <taxon>Pentapetalae</taxon>
        <taxon>asterids</taxon>
        <taxon>campanulids</taxon>
        <taxon>Asterales</taxon>
        <taxon>Asteraceae</taxon>
        <taxon>Asteroideae</taxon>
        <taxon>Anthemideae</taxon>
        <taxon>Artemisiinae</taxon>
        <taxon>Artemisia</taxon>
    </lineage>
</organism>
<evidence type="ECO:0000313" key="7">
    <source>
        <dbReference type="Proteomes" id="UP000245207"/>
    </source>
</evidence>
<evidence type="ECO:0000313" key="6">
    <source>
        <dbReference type="EMBL" id="PWA95926.1"/>
    </source>
</evidence>
<sequence length="50" mass="5422">MKVVAAYLLALLGGNTSPTAEDLKTILGSVVLLFVWFIALGVDVWLEIEM</sequence>
<keyword evidence="5" id="KW-0472">Membrane</keyword>
<evidence type="ECO:0000256" key="2">
    <source>
        <dbReference type="ARBA" id="ARBA00011266"/>
    </source>
</evidence>
<dbReference type="EMBL" id="PKPP01000210">
    <property type="protein sequence ID" value="PWA95926.1"/>
    <property type="molecule type" value="Genomic_DNA"/>
</dbReference>
<reference evidence="6 7" key="1">
    <citation type="journal article" date="2018" name="Mol. Plant">
        <title>The genome of Artemisia annua provides insight into the evolution of Asteraceae family and artemisinin biosynthesis.</title>
        <authorList>
            <person name="Shen Q."/>
            <person name="Zhang L."/>
            <person name="Liao Z."/>
            <person name="Wang S."/>
            <person name="Yan T."/>
            <person name="Shi P."/>
            <person name="Liu M."/>
            <person name="Fu X."/>
            <person name="Pan Q."/>
            <person name="Wang Y."/>
            <person name="Lv Z."/>
            <person name="Lu X."/>
            <person name="Zhang F."/>
            <person name="Jiang W."/>
            <person name="Ma Y."/>
            <person name="Chen M."/>
            <person name="Hao X."/>
            <person name="Li L."/>
            <person name="Tang Y."/>
            <person name="Lv G."/>
            <person name="Zhou Y."/>
            <person name="Sun X."/>
            <person name="Brodelius P.E."/>
            <person name="Rose J.K.C."/>
            <person name="Tang K."/>
        </authorList>
    </citation>
    <scope>NUCLEOTIDE SEQUENCE [LARGE SCALE GENOMIC DNA]</scope>
    <source>
        <strain evidence="7">cv. Huhao1</strain>
        <tissue evidence="6">Leaf</tissue>
    </source>
</reference>